<gene>
    <name evidence="4" type="ORF">RB624_21640</name>
</gene>
<evidence type="ECO:0000256" key="2">
    <source>
        <dbReference type="SAM" id="SignalP"/>
    </source>
</evidence>
<protein>
    <submittedName>
        <fullName evidence="4">Carbohydrate binding domain-containing protein</fullName>
    </submittedName>
</protein>
<dbReference type="Proteomes" id="UP001237592">
    <property type="component" value="Unassembled WGS sequence"/>
</dbReference>
<dbReference type="InterPro" id="IPR003305">
    <property type="entry name" value="CenC_carb-bd"/>
</dbReference>
<keyword evidence="1" id="KW-0378">Hydrolase</keyword>
<reference evidence="4 5" key="1">
    <citation type="submission" date="2023-08" db="EMBL/GenBank/DDBJ databases">
        <title>Draft genome sequence of Janthinobacterium lividum.</title>
        <authorList>
            <person name="Chun B.H."/>
            <person name="Lee Y."/>
        </authorList>
    </citation>
    <scope>NUCLEOTIDE SEQUENCE [LARGE SCALE GENOMIC DNA]</scope>
    <source>
        <strain evidence="4 5">AMJK</strain>
    </source>
</reference>
<evidence type="ECO:0000313" key="4">
    <source>
        <dbReference type="EMBL" id="MDQ4628492.1"/>
    </source>
</evidence>
<dbReference type="Gene3D" id="2.60.120.260">
    <property type="entry name" value="Galactose-binding domain-like"/>
    <property type="match status" value="1"/>
</dbReference>
<dbReference type="Gene3D" id="3.20.20.80">
    <property type="entry name" value="Glycosidases"/>
    <property type="match status" value="1"/>
</dbReference>
<sequence length="602" mass="65826">MEMKKTAVWTALALLCAGVLPVLSANAAAPACTNCFEKRWIYYGGNITAAASTADASFNKVIELIHVAKAEGYNGIALNAGGSGSYVAMLNPATAAKYPNYFPNFALVVQAAKDNGIELIPVGGGPEVPVSAAPDLIEALPAIDTPFIVQGRRAVPVGLSAIDDPGFENSSPAWELFEKTAGNSVVDNTVAHTGQRSIKFSKAGDSNMARLHRKLSNLRPNTAYRASFWVKTENYHPDAAFRIQITDPTAKAPMYSNANAGLGWGTQNGAWNGSGNTLAGTQDWKQYNLDFNTGNNPLTYLYIGSWKVNLLQAGAVWLDDLDIKQIGLAHTIRRNPATLPVTVKSEDGSITYVESLDYVVGTEALNLPAQSSIGEGAILHVSAYQSAQNMTSMWSTPASACYQKFFDIQKQYYDNIHGLLDGPTKFFLYYDENRVLNWDPACGNITAGKYLAHMIEKHQETLLQAYPNLELYVWNDMFDPKMNAIPKYWAVNGDVSNSWEGLKTTTVIVNWSDEGTAKRKASLEFFHGLGHRQMIAGYYDDSALDTGNVHSWMEALAQAESNGVTGVNGFMYTAWRGNAGYADVKAVADYIKRHYPQRWPQQ</sequence>
<feature type="chain" id="PRO_5045291207" evidence="2">
    <location>
        <begin position="28"/>
        <end position="602"/>
    </location>
</feature>
<dbReference type="Pfam" id="PF02018">
    <property type="entry name" value="CBM_4_9"/>
    <property type="match status" value="1"/>
</dbReference>
<accession>A0ABU0XY25</accession>
<keyword evidence="2" id="KW-0732">Signal</keyword>
<evidence type="ECO:0000313" key="5">
    <source>
        <dbReference type="Proteomes" id="UP001237592"/>
    </source>
</evidence>
<evidence type="ECO:0000256" key="1">
    <source>
        <dbReference type="ARBA" id="ARBA00022801"/>
    </source>
</evidence>
<name>A0ABU0XY25_9BURK</name>
<dbReference type="EMBL" id="JAVFKP010000005">
    <property type="protein sequence ID" value="MDQ4628492.1"/>
    <property type="molecule type" value="Genomic_DNA"/>
</dbReference>
<keyword evidence="5" id="KW-1185">Reference proteome</keyword>
<dbReference type="InterPro" id="IPR008979">
    <property type="entry name" value="Galactose-bd-like_sf"/>
</dbReference>
<evidence type="ECO:0000259" key="3">
    <source>
        <dbReference type="Pfam" id="PF02018"/>
    </source>
</evidence>
<dbReference type="RefSeq" id="WP_307780141.1">
    <property type="nucleotide sequence ID" value="NZ_JAVFKP010000005.1"/>
</dbReference>
<comment type="caution">
    <text evidence="4">The sequence shown here is derived from an EMBL/GenBank/DDBJ whole genome shotgun (WGS) entry which is preliminary data.</text>
</comment>
<organism evidence="4 5">
    <name type="scientific">Janthinobacterium lividum</name>
    <dbReference type="NCBI Taxonomy" id="29581"/>
    <lineage>
        <taxon>Bacteria</taxon>
        <taxon>Pseudomonadati</taxon>
        <taxon>Pseudomonadota</taxon>
        <taxon>Betaproteobacteria</taxon>
        <taxon>Burkholderiales</taxon>
        <taxon>Oxalobacteraceae</taxon>
        <taxon>Janthinobacterium</taxon>
    </lineage>
</organism>
<proteinExistence type="predicted"/>
<dbReference type="SUPFAM" id="SSF49785">
    <property type="entry name" value="Galactose-binding domain-like"/>
    <property type="match status" value="1"/>
</dbReference>
<feature type="signal peptide" evidence="2">
    <location>
        <begin position="1"/>
        <end position="27"/>
    </location>
</feature>
<feature type="domain" description="CBM-cenC" evidence="3">
    <location>
        <begin position="165"/>
        <end position="296"/>
    </location>
</feature>